<dbReference type="PANTHER" id="PTHR11434:SF21">
    <property type="entry name" value="NADH DEHYDROGENASE SUBUNIT 4L-RELATED"/>
    <property type="match status" value="1"/>
</dbReference>
<dbReference type="InterPro" id="IPR001133">
    <property type="entry name" value="NADH_UbQ_OxRdtase_chain4L/K"/>
</dbReference>
<evidence type="ECO:0000256" key="10">
    <source>
        <dbReference type="ARBA" id="ARBA00023136"/>
    </source>
</evidence>
<dbReference type="HAMAP" id="MF_01456">
    <property type="entry name" value="NDH1_NuoK"/>
    <property type="match status" value="1"/>
</dbReference>
<evidence type="ECO:0000256" key="11">
    <source>
        <dbReference type="HAMAP-Rule" id="MF_01456"/>
    </source>
</evidence>
<evidence type="ECO:0000256" key="5">
    <source>
        <dbReference type="ARBA" id="ARBA00022692"/>
    </source>
</evidence>
<dbReference type="Pfam" id="PF00420">
    <property type="entry name" value="Oxidored_q2"/>
    <property type="match status" value="1"/>
</dbReference>
<proteinExistence type="inferred from homology"/>
<dbReference type="PANTHER" id="PTHR11434">
    <property type="entry name" value="NADH-UBIQUINONE OXIDOREDUCTASE SUBUNIT ND4L"/>
    <property type="match status" value="1"/>
</dbReference>
<evidence type="ECO:0000313" key="12">
    <source>
        <dbReference type="EMBL" id="MBB5349847.1"/>
    </source>
</evidence>
<dbReference type="GO" id="GO:0050136">
    <property type="term" value="F:NADH dehydrogenase (quinone) (non-electrogenic) activity"/>
    <property type="evidence" value="ECO:0007669"/>
    <property type="project" value="UniProtKB-UniRule"/>
</dbReference>
<dbReference type="EC" id="7.1.1.-" evidence="11"/>
<dbReference type="InterPro" id="IPR039428">
    <property type="entry name" value="NUOK/Mnh_C1-like"/>
</dbReference>
<feature type="transmembrane region" description="Helical" evidence="11">
    <location>
        <begin position="30"/>
        <end position="49"/>
    </location>
</feature>
<comment type="subunit">
    <text evidence="11">NDH-1 is composed of 14 different subunits. Subunits NuoA, H, J, K, L, M, N constitute the membrane sector of the complex.</text>
</comment>
<comment type="subcellular location">
    <subcellularLocation>
        <location evidence="11">Cell membrane</location>
        <topology evidence="11">Multi-pass membrane protein</topology>
    </subcellularLocation>
    <subcellularLocation>
        <location evidence="2">Membrane</location>
        <topology evidence="2">Multi-pass membrane protein</topology>
    </subcellularLocation>
</comment>
<accession>A0A840UUH5</accession>
<keyword evidence="5 11" id="KW-0812">Transmembrane</keyword>
<evidence type="ECO:0000313" key="13">
    <source>
        <dbReference type="Proteomes" id="UP000557717"/>
    </source>
</evidence>
<keyword evidence="7 11" id="KW-1278">Translocase</keyword>
<comment type="catalytic activity">
    <reaction evidence="11">
        <text>a quinone + NADH + 5 H(+)(in) = a quinol + NAD(+) + 4 H(+)(out)</text>
        <dbReference type="Rhea" id="RHEA:57888"/>
        <dbReference type="ChEBI" id="CHEBI:15378"/>
        <dbReference type="ChEBI" id="CHEBI:24646"/>
        <dbReference type="ChEBI" id="CHEBI:57540"/>
        <dbReference type="ChEBI" id="CHEBI:57945"/>
        <dbReference type="ChEBI" id="CHEBI:132124"/>
    </reaction>
</comment>
<feature type="transmembrane region" description="Helical" evidence="11">
    <location>
        <begin position="61"/>
        <end position="89"/>
    </location>
</feature>
<organism evidence="12 13">
    <name type="scientific">Haloferula luteola</name>
    <dbReference type="NCBI Taxonomy" id="595692"/>
    <lineage>
        <taxon>Bacteria</taxon>
        <taxon>Pseudomonadati</taxon>
        <taxon>Verrucomicrobiota</taxon>
        <taxon>Verrucomicrobiia</taxon>
        <taxon>Verrucomicrobiales</taxon>
        <taxon>Verrucomicrobiaceae</taxon>
        <taxon>Haloferula</taxon>
    </lineage>
</organism>
<evidence type="ECO:0000256" key="4">
    <source>
        <dbReference type="ARBA" id="ARBA00022448"/>
    </source>
</evidence>
<dbReference type="GO" id="GO:0048038">
    <property type="term" value="F:quinone binding"/>
    <property type="evidence" value="ECO:0007669"/>
    <property type="project" value="UniProtKB-KW"/>
</dbReference>
<keyword evidence="8 11" id="KW-1133">Transmembrane helix</keyword>
<evidence type="ECO:0000256" key="1">
    <source>
        <dbReference type="ARBA" id="ARBA00002378"/>
    </source>
</evidence>
<dbReference type="GO" id="GO:0030964">
    <property type="term" value="C:NADH dehydrogenase complex"/>
    <property type="evidence" value="ECO:0007669"/>
    <property type="project" value="TreeGrafter"/>
</dbReference>
<keyword evidence="13" id="KW-1185">Reference proteome</keyword>
<feature type="transmembrane region" description="Helical" evidence="11">
    <location>
        <begin position="6"/>
        <end position="23"/>
    </location>
</feature>
<dbReference type="NCBIfam" id="NF004320">
    <property type="entry name" value="PRK05715.1-2"/>
    <property type="match status" value="1"/>
</dbReference>
<sequence>MASLNSYLFVSGLLFIIGLSGVVMRRNIIVVFMCLELMLSAANLTLVAFSRFNGTGGLPDYSAQMLVFFVITVAAAEVAVGLAIIVALYRARQTIHTDELTALKD</sequence>
<protein>
    <recommendedName>
        <fullName evidence="11">NADH-quinone oxidoreductase subunit K</fullName>
        <ecNumber evidence="11">7.1.1.-</ecNumber>
    </recommendedName>
    <alternativeName>
        <fullName evidence="11">NADH dehydrogenase I subunit K</fullName>
    </alternativeName>
    <alternativeName>
        <fullName evidence="11">NDH-1 subunit K</fullName>
    </alternativeName>
</protein>
<comment type="caution">
    <text evidence="12">The sequence shown here is derived from an EMBL/GenBank/DDBJ whole genome shotgun (WGS) entry which is preliminary data.</text>
</comment>
<dbReference type="GO" id="GO:0005886">
    <property type="term" value="C:plasma membrane"/>
    <property type="evidence" value="ECO:0007669"/>
    <property type="project" value="UniProtKB-SubCell"/>
</dbReference>
<evidence type="ECO:0000256" key="7">
    <source>
        <dbReference type="ARBA" id="ARBA00022967"/>
    </source>
</evidence>
<dbReference type="Gene3D" id="1.10.287.3510">
    <property type="match status" value="1"/>
</dbReference>
<keyword evidence="6 11" id="KW-0874">Quinone</keyword>
<name>A0A840UUH5_9BACT</name>
<dbReference type="GO" id="GO:0042773">
    <property type="term" value="P:ATP synthesis coupled electron transport"/>
    <property type="evidence" value="ECO:0007669"/>
    <property type="project" value="InterPro"/>
</dbReference>
<dbReference type="RefSeq" id="WP_184014703.1">
    <property type="nucleotide sequence ID" value="NZ_JACHFD010000001.1"/>
</dbReference>
<dbReference type="NCBIfam" id="NF004321">
    <property type="entry name" value="PRK05715.1-3"/>
    <property type="match status" value="1"/>
</dbReference>
<keyword evidence="9 11" id="KW-0520">NAD</keyword>
<keyword evidence="4 11" id="KW-0813">Transport</keyword>
<comment type="function">
    <text evidence="1 11">NDH-1 shuttles electrons from NADH, via FMN and iron-sulfur (Fe-S) centers, to quinones in the respiratory chain. The immediate electron acceptor for the enzyme in this species is believed to be ubiquinone. Couples the redox reaction to proton translocation (for every two electrons transferred, four hydrogen ions are translocated across the cytoplasmic membrane), and thus conserves the redox energy in a proton gradient.</text>
</comment>
<evidence type="ECO:0000256" key="3">
    <source>
        <dbReference type="ARBA" id="ARBA00010519"/>
    </source>
</evidence>
<comment type="similarity">
    <text evidence="3 11">Belongs to the complex I subunit 4L family.</text>
</comment>
<keyword evidence="11" id="KW-1003">Cell membrane</keyword>
<dbReference type="FunFam" id="1.10.287.3510:FF:000001">
    <property type="entry name" value="NADH-quinone oxidoreductase subunit K"/>
    <property type="match status" value="1"/>
</dbReference>
<evidence type="ECO:0000256" key="2">
    <source>
        <dbReference type="ARBA" id="ARBA00004141"/>
    </source>
</evidence>
<evidence type="ECO:0000256" key="9">
    <source>
        <dbReference type="ARBA" id="ARBA00023027"/>
    </source>
</evidence>
<keyword evidence="11" id="KW-0830">Ubiquinone</keyword>
<keyword evidence="10 11" id="KW-0472">Membrane</keyword>
<dbReference type="EMBL" id="JACHFD010000001">
    <property type="protein sequence ID" value="MBB5349847.1"/>
    <property type="molecule type" value="Genomic_DNA"/>
</dbReference>
<dbReference type="Proteomes" id="UP000557717">
    <property type="component" value="Unassembled WGS sequence"/>
</dbReference>
<reference evidence="12 13" key="1">
    <citation type="submission" date="2020-08" db="EMBL/GenBank/DDBJ databases">
        <title>Genomic Encyclopedia of Type Strains, Phase IV (KMG-IV): sequencing the most valuable type-strain genomes for metagenomic binning, comparative biology and taxonomic classification.</title>
        <authorList>
            <person name="Goeker M."/>
        </authorList>
    </citation>
    <scope>NUCLEOTIDE SEQUENCE [LARGE SCALE GENOMIC DNA]</scope>
    <source>
        <strain evidence="12 13">YC6886</strain>
    </source>
</reference>
<dbReference type="AlphaFoldDB" id="A0A840UUH5"/>
<evidence type="ECO:0000256" key="8">
    <source>
        <dbReference type="ARBA" id="ARBA00022989"/>
    </source>
</evidence>
<evidence type="ECO:0000256" key="6">
    <source>
        <dbReference type="ARBA" id="ARBA00022719"/>
    </source>
</evidence>
<gene>
    <name evidence="11" type="primary">nuoK</name>
    <name evidence="12" type="ORF">HNR46_000068</name>
</gene>